<dbReference type="SUPFAM" id="SSF51658">
    <property type="entry name" value="Xylose isomerase-like"/>
    <property type="match status" value="1"/>
</dbReference>
<keyword evidence="2" id="KW-0413">Isomerase</keyword>
<protein>
    <submittedName>
        <fullName evidence="2">Sugar phosphate isomerase/epimerase</fullName>
    </submittedName>
</protein>
<evidence type="ECO:0000313" key="3">
    <source>
        <dbReference type="Proteomes" id="UP001055658"/>
    </source>
</evidence>
<accession>A0ABY4VGX0</accession>
<evidence type="ECO:0000259" key="1">
    <source>
        <dbReference type="Pfam" id="PF01261"/>
    </source>
</evidence>
<keyword evidence="3" id="KW-1185">Reference proteome</keyword>
<dbReference type="Gene3D" id="3.20.20.150">
    <property type="entry name" value="Divalent-metal-dependent TIM barrel enzymes"/>
    <property type="match status" value="1"/>
</dbReference>
<dbReference type="InterPro" id="IPR036237">
    <property type="entry name" value="Xyl_isomerase-like_sf"/>
</dbReference>
<proteinExistence type="predicted"/>
<dbReference type="PANTHER" id="PTHR12110:SF53">
    <property type="entry name" value="BLR5974 PROTEIN"/>
    <property type="match status" value="1"/>
</dbReference>
<dbReference type="InterPro" id="IPR050312">
    <property type="entry name" value="IolE/XylAMocC-like"/>
</dbReference>
<dbReference type="Pfam" id="PF01261">
    <property type="entry name" value="AP_endonuc_2"/>
    <property type="match status" value="1"/>
</dbReference>
<dbReference type="InterPro" id="IPR013022">
    <property type="entry name" value="Xyl_isomerase-like_TIM-brl"/>
</dbReference>
<dbReference type="EMBL" id="CP092418">
    <property type="protein sequence ID" value="USD23533.1"/>
    <property type="molecule type" value="Genomic_DNA"/>
</dbReference>
<reference evidence="2" key="1">
    <citation type="submission" date="2022-02" db="EMBL/GenBank/DDBJ databases">
        <title>Coral-associated bacteria.</title>
        <authorList>
            <person name="Tang K."/>
            <person name="Wang X."/>
        </authorList>
    </citation>
    <scope>NUCLEOTIDE SEQUENCE</scope>
    <source>
        <strain evidence="2">SCSIO 43006</strain>
    </source>
</reference>
<feature type="domain" description="Xylose isomerase-like TIM barrel" evidence="1">
    <location>
        <begin position="72"/>
        <end position="286"/>
    </location>
</feature>
<name>A0ABY4VGX0_9GAMM</name>
<dbReference type="PANTHER" id="PTHR12110">
    <property type="entry name" value="HYDROXYPYRUVATE ISOMERASE"/>
    <property type="match status" value="1"/>
</dbReference>
<dbReference type="PROSITE" id="PS51318">
    <property type="entry name" value="TAT"/>
    <property type="match status" value="1"/>
</dbReference>
<dbReference type="InterPro" id="IPR006311">
    <property type="entry name" value="TAT_signal"/>
</dbReference>
<gene>
    <name evidence="2" type="ORF">MJO52_10435</name>
</gene>
<dbReference type="Proteomes" id="UP001055658">
    <property type="component" value="Chromosome"/>
</dbReference>
<organism evidence="2 3">
    <name type="scientific">Microbulbifer variabilis</name>
    <dbReference type="NCBI Taxonomy" id="266805"/>
    <lineage>
        <taxon>Bacteria</taxon>
        <taxon>Pseudomonadati</taxon>
        <taxon>Pseudomonadota</taxon>
        <taxon>Gammaproteobacteria</taxon>
        <taxon>Cellvibrionales</taxon>
        <taxon>Microbulbiferaceae</taxon>
        <taxon>Microbulbifer</taxon>
    </lineage>
</organism>
<dbReference type="RefSeq" id="WP_252085878.1">
    <property type="nucleotide sequence ID" value="NZ_CP092418.1"/>
</dbReference>
<dbReference type="GO" id="GO:0016853">
    <property type="term" value="F:isomerase activity"/>
    <property type="evidence" value="ECO:0007669"/>
    <property type="project" value="UniProtKB-KW"/>
</dbReference>
<evidence type="ECO:0000313" key="2">
    <source>
        <dbReference type="EMBL" id="USD23533.1"/>
    </source>
</evidence>
<sequence>MTINRRRFLANSARLAALGLAAPLIGFSRLSHSTASERFFKISLAQWSLHRQLRSGALKVLDFPVKTRKVFGIEAVEYVNQFFKGQAKDLKFLAAMKARAEDHNVRSLLIMVDGEGDLGDPDKGKRKQAIENHYKWVEAAKYLNCHSVRVNAAGQGSREEVGKAAVEGLRALSEFAQNFNINVIVENHGGYSSSGEWLSQVLQRVDMSNCGSLPDFGNFGDYDRYLGVQQLMPFAQGVSAKSFEFDSAGIEINTDFARMLRIIRDAGYRGYIGIEFEGPGDEDHGILATKQLLEQLGRKVELFAQLNEKN</sequence>